<dbReference type="CDD" id="cd00303">
    <property type="entry name" value="retropepsin_like"/>
    <property type="match status" value="1"/>
</dbReference>
<name>A0A166STS7_9AGAM</name>
<gene>
    <name evidence="2" type="ORF">FIBSPDRAFT_946335</name>
</gene>
<evidence type="ECO:0000313" key="2">
    <source>
        <dbReference type="EMBL" id="KZP29817.1"/>
    </source>
</evidence>
<protein>
    <submittedName>
        <fullName evidence="2">Uncharacterized protein</fullName>
    </submittedName>
</protein>
<dbReference type="EMBL" id="KV417496">
    <property type="protein sequence ID" value="KZP29817.1"/>
    <property type="molecule type" value="Genomic_DNA"/>
</dbReference>
<keyword evidence="3" id="KW-1185">Reference proteome</keyword>
<reference evidence="2 3" key="1">
    <citation type="journal article" date="2016" name="Mol. Biol. Evol.">
        <title>Comparative Genomics of Early-Diverging Mushroom-Forming Fungi Provides Insights into the Origins of Lignocellulose Decay Capabilities.</title>
        <authorList>
            <person name="Nagy L.G."/>
            <person name="Riley R."/>
            <person name="Tritt A."/>
            <person name="Adam C."/>
            <person name="Daum C."/>
            <person name="Floudas D."/>
            <person name="Sun H."/>
            <person name="Yadav J.S."/>
            <person name="Pangilinan J."/>
            <person name="Larsson K.H."/>
            <person name="Matsuura K."/>
            <person name="Barry K."/>
            <person name="Labutti K."/>
            <person name="Kuo R."/>
            <person name="Ohm R.A."/>
            <person name="Bhattacharya S.S."/>
            <person name="Shirouzu T."/>
            <person name="Yoshinaga Y."/>
            <person name="Martin F.M."/>
            <person name="Grigoriev I.V."/>
            <person name="Hibbett D.S."/>
        </authorList>
    </citation>
    <scope>NUCLEOTIDE SEQUENCE [LARGE SCALE GENOMIC DNA]</scope>
    <source>
        <strain evidence="2 3">CBS 109695</strain>
    </source>
</reference>
<organism evidence="2 3">
    <name type="scientific">Athelia psychrophila</name>
    <dbReference type="NCBI Taxonomy" id="1759441"/>
    <lineage>
        <taxon>Eukaryota</taxon>
        <taxon>Fungi</taxon>
        <taxon>Dikarya</taxon>
        <taxon>Basidiomycota</taxon>
        <taxon>Agaricomycotina</taxon>
        <taxon>Agaricomycetes</taxon>
        <taxon>Agaricomycetidae</taxon>
        <taxon>Atheliales</taxon>
        <taxon>Atheliaceae</taxon>
        <taxon>Athelia</taxon>
    </lineage>
</organism>
<dbReference type="AlphaFoldDB" id="A0A166STS7"/>
<dbReference type="OrthoDB" id="2919534at2759"/>
<dbReference type="SUPFAM" id="SSF50630">
    <property type="entry name" value="Acid proteases"/>
    <property type="match status" value="1"/>
</dbReference>
<proteinExistence type="predicted"/>
<dbReference type="InterPro" id="IPR021109">
    <property type="entry name" value="Peptidase_aspartic_dom_sf"/>
</dbReference>
<dbReference type="Proteomes" id="UP000076532">
    <property type="component" value="Unassembled WGS sequence"/>
</dbReference>
<dbReference type="Gene3D" id="2.40.70.10">
    <property type="entry name" value="Acid Proteases"/>
    <property type="match status" value="1"/>
</dbReference>
<evidence type="ECO:0000256" key="1">
    <source>
        <dbReference type="SAM" id="MobiDB-lite"/>
    </source>
</evidence>
<evidence type="ECO:0000313" key="3">
    <source>
        <dbReference type="Proteomes" id="UP000076532"/>
    </source>
</evidence>
<dbReference type="STRING" id="436010.A0A166STS7"/>
<feature type="region of interest" description="Disordered" evidence="1">
    <location>
        <begin position="155"/>
        <end position="179"/>
    </location>
</feature>
<accession>A0A166STS7</accession>
<sequence>MSTTVLPYTRPLLPSVLALYHPHAKIKPFRQRIQLLGPKDYAVRSTAQVDNGAMRNCIGLHIWNAYGICLGNLTPTTTSVTVANNRVVRCVGTWSGTVRIGGTESHTHFLVFDCGRAFDIILGKPWLHEVRGVHDYRTDVIEIEGDHKSEQRVAIPNMENEEPQTRNKAETEPSITKISATKEKSLDDLIEAEYQRTVELQGNEGRFTESRWAHYLTVEQCEDDNNNEPSPTPSKELLWFSTKAEQRDTERHWKIDDCDDRRRRRREQLQWLTDEAAKHREYEGEPEVEECPGRRSKTREQLRDSWRAWRLTIALVKAYSQTDADPIATAHAHKLMLSERRIQDLRTNLDKLRTLAREPEEPTIPVMTTNTMNASMKPNFKIDRGTHDSPRDVDTFTEERVNEILEKVQIGPDLTEEQRERKYVPSTGTNIT</sequence>